<reference evidence="1" key="1">
    <citation type="submission" date="2020-08" db="EMBL/GenBank/DDBJ databases">
        <title>Multicomponent nature underlies the extraordinary mechanical properties of spider dragline silk.</title>
        <authorList>
            <person name="Kono N."/>
            <person name="Nakamura H."/>
            <person name="Mori M."/>
            <person name="Yoshida Y."/>
            <person name="Ohtoshi R."/>
            <person name="Malay A.D."/>
            <person name="Moran D.A.P."/>
            <person name="Tomita M."/>
            <person name="Numata K."/>
            <person name="Arakawa K."/>
        </authorList>
    </citation>
    <scope>NUCLEOTIDE SEQUENCE</scope>
</reference>
<dbReference type="AlphaFoldDB" id="A0A8X6QJN7"/>
<evidence type="ECO:0000313" key="2">
    <source>
        <dbReference type="Proteomes" id="UP000887013"/>
    </source>
</evidence>
<gene>
    <name evidence="1" type="ORF">NPIL_157701</name>
</gene>
<sequence length="158" mass="17781">MASNSQLFLVCSFSIGHPHVRGRETSLFHELIHNDQWSAYPNALIIKNSDHSSETEEGRRKDTNTFLPTERFHFRAQVVDLLIMQNSSTGVWKARNVLSPRDGKSAKVLTKIVRLREGKGVEQNESMHAGATCRFGRCAAAAIPFYHQTLQRGMCVVV</sequence>
<protein>
    <submittedName>
        <fullName evidence="1">Uncharacterized protein</fullName>
    </submittedName>
</protein>
<dbReference type="Proteomes" id="UP000887013">
    <property type="component" value="Unassembled WGS sequence"/>
</dbReference>
<evidence type="ECO:0000313" key="1">
    <source>
        <dbReference type="EMBL" id="GFU25797.1"/>
    </source>
</evidence>
<dbReference type="EMBL" id="BMAW01128512">
    <property type="protein sequence ID" value="GFU25797.1"/>
    <property type="molecule type" value="Genomic_DNA"/>
</dbReference>
<comment type="caution">
    <text evidence="1">The sequence shown here is derived from an EMBL/GenBank/DDBJ whole genome shotgun (WGS) entry which is preliminary data.</text>
</comment>
<proteinExistence type="predicted"/>
<organism evidence="1 2">
    <name type="scientific">Nephila pilipes</name>
    <name type="common">Giant wood spider</name>
    <name type="synonym">Nephila maculata</name>
    <dbReference type="NCBI Taxonomy" id="299642"/>
    <lineage>
        <taxon>Eukaryota</taxon>
        <taxon>Metazoa</taxon>
        <taxon>Ecdysozoa</taxon>
        <taxon>Arthropoda</taxon>
        <taxon>Chelicerata</taxon>
        <taxon>Arachnida</taxon>
        <taxon>Araneae</taxon>
        <taxon>Araneomorphae</taxon>
        <taxon>Entelegynae</taxon>
        <taxon>Araneoidea</taxon>
        <taxon>Nephilidae</taxon>
        <taxon>Nephila</taxon>
    </lineage>
</organism>
<name>A0A8X6QJN7_NEPPI</name>
<keyword evidence="2" id="KW-1185">Reference proteome</keyword>
<accession>A0A8X6QJN7</accession>